<dbReference type="GO" id="GO:0005524">
    <property type="term" value="F:ATP binding"/>
    <property type="evidence" value="ECO:0007669"/>
    <property type="project" value="UniProtKB-KW"/>
</dbReference>
<dbReference type="AlphaFoldDB" id="A0A449B4G7"/>
<dbReference type="RefSeq" id="WP_129646581.1">
    <property type="nucleotide sequence ID" value="NZ_LR215037.1"/>
</dbReference>
<dbReference type="InterPro" id="IPR004372">
    <property type="entry name" value="Ac/propionate_kinase"/>
</dbReference>
<accession>A0A449B4G7</accession>
<feature type="binding site" evidence="6">
    <location>
        <position position="91"/>
    </location>
    <ligand>
        <name>substrate</name>
    </ligand>
</feature>
<dbReference type="SUPFAM" id="SSF53067">
    <property type="entry name" value="Actin-like ATPase domain"/>
    <property type="match status" value="2"/>
</dbReference>
<organism evidence="8 9">
    <name type="scientific">Mycoplasmopsis maculosa</name>
    <dbReference type="NCBI Taxonomy" id="114885"/>
    <lineage>
        <taxon>Bacteria</taxon>
        <taxon>Bacillati</taxon>
        <taxon>Mycoplasmatota</taxon>
        <taxon>Mycoplasmoidales</taxon>
        <taxon>Metamycoplasmataceae</taxon>
        <taxon>Mycoplasmopsis</taxon>
    </lineage>
</organism>
<reference evidence="8 9" key="1">
    <citation type="submission" date="2019-01" db="EMBL/GenBank/DDBJ databases">
        <authorList>
            <consortium name="Pathogen Informatics"/>
        </authorList>
    </citation>
    <scope>NUCLEOTIDE SEQUENCE [LARGE SCALE GENOMIC DNA]</scope>
    <source>
        <strain evidence="8 9">NCTC10168</strain>
    </source>
</reference>
<evidence type="ECO:0000256" key="3">
    <source>
        <dbReference type="ARBA" id="ARBA00022741"/>
    </source>
</evidence>
<dbReference type="Gene3D" id="3.30.420.40">
    <property type="match status" value="2"/>
</dbReference>
<dbReference type="PANTHER" id="PTHR21060">
    <property type="entry name" value="ACETATE KINASE"/>
    <property type="match status" value="1"/>
</dbReference>
<dbReference type="CDD" id="cd24010">
    <property type="entry name" value="ASKHA_NBD_AcK_PK"/>
    <property type="match status" value="1"/>
</dbReference>
<dbReference type="OrthoDB" id="9802453at2"/>
<feature type="site" description="Transition state stabilizer" evidence="6">
    <location>
        <position position="180"/>
    </location>
</feature>
<keyword evidence="6" id="KW-0460">Magnesium</keyword>
<dbReference type="GO" id="GO:0006083">
    <property type="term" value="P:acetate metabolic process"/>
    <property type="evidence" value="ECO:0007669"/>
    <property type="project" value="TreeGrafter"/>
</dbReference>
<feature type="binding site" evidence="6">
    <location>
        <begin position="329"/>
        <end position="333"/>
    </location>
    <ligand>
        <name>ATP</name>
        <dbReference type="ChEBI" id="CHEBI:30616"/>
    </ligand>
</feature>
<keyword evidence="3 6" id="KW-0547">Nucleotide-binding</keyword>
<proteinExistence type="inferred from homology"/>
<keyword evidence="6" id="KW-0963">Cytoplasm</keyword>
<comment type="catalytic activity">
    <reaction evidence="6">
        <text>acetate + ATP = acetyl phosphate + ADP</text>
        <dbReference type="Rhea" id="RHEA:11352"/>
        <dbReference type="ChEBI" id="CHEBI:22191"/>
        <dbReference type="ChEBI" id="CHEBI:30089"/>
        <dbReference type="ChEBI" id="CHEBI:30616"/>
        <dbReference type="ChEBI" id="CHEBI:456216"/>
        <dbReference type="EC" id="2.7.2.1"/>
    </reaction>
</comment>
<dbReference type="NCBIfam" id="TIGR00016">
    <property type="entry name" value="ackA"/>
    <property type="match status" value="1"/>
</dbReference>
<dbReference type="Proteomes" id="UP000290243">
    <property type="component" value="Chromosome"/>
</dbReference>
<dbReference type="EC" id="2.7.2.1" evidence="6"/>
<keyword evidence="4 6" id="KW-0418">Kinase</keyword>
<dbReference type="NCBIfam" id="NF005520">
    <property type="entry name" value="PRK07157.1"/>
    <property type="match status" value="1"/>
</dbReference>
<dbReference type="UniPathway" id="UPA00340">
    <property type="reaction ID" value="UER00458"/>
</dbReference>
<comment type="pathway">
    <text evidence="6">Metabolic intermediate biosynthesis; acetyl-CoA biosynthesis; acetyl-CoA from acetate: step 1/2.</text>
</comment>
<sequence>MNKKVLVINAGSSSIKLQLLDKESLNVIVSGIAERITLPTDGLVTLKYNGESFQKKDILINHKKAVEVILELLTEMKVIQDSTEIELIGFRVVHGGSYFTKSVKLGESEINLIEKAAIYAPLHNPGAIEAIRAFKNVMPHAKMSADFDTAFHTTISEINSTYPIPYELSKELNIKKYGAHGISHEYIGIKVREILGKDSINIVNLHIGNGASLCAIKNNKSIDTSMGLTPLAGIMMGTRSGDIDPSIHEFVMNQKGYSIKEFTNILNKQSGMQGVSGVSSDFRDIMAEIEKGNERAKFAFDLYCQKIIDYTAIYANKVGKLDAIVFTAGVGENTPELREHVIENLKFANIKIDKELNKQRFGDYVEISTPDSEVKVFAIRTNEELLIAKHAIELYK</sequence>
<keyword evidence="9" id="KW-1185">Reference proteome</keyword>
<feature type="binding site" evidence="6">
    <location>
        <begin position="206"/>
        <end position="210"/>
    </location>
    <ligand>
        <name>ATP</name>
        <dbReference type="ChEBI" id="CHEBI:30616"/>
    </ligand>
</feature>
<gene>
    <name evidence="6 8" type="primary">ackA</name>
    <name evidence="8" type="ORF">NCTC10168_00388</name>
</gene>
<feature type="site" description="Transition state stabilizer" evidence="6">
    <location>
        <position position="239"/>
    </location>
</feature>
<dbReference type="KEGG" id="mmau:NCTC10168_00388"/>
<dbReference type="GO" id="GO:0005737">
    <property type="term" value="C:cytoplasm"/>
    <property type="evidence" value="ECO:0007669"/>
    <property type="project" value="UniProtKB-SubCell"/>
</dbReference>
<evidence type="ECO:0000256" key="1">
    <source>
        <dbReference type="ARBA" id="ARBA00008748"/>
    </source>
</evidence>
<keyword evidence="5 6" id="KW-0067">ATP-binding</keyword>
<comment type="similarity">
    <text evidence="1 6 7">Belongs to the acetokinase family.</text>
</comment>
<dbReference type="InterPro" id="IPR043129">
    <property type="entry name" value="ATPase_NBD"/>
</dbReference>
<protein>
    <recommendedName>
        <fullName evidence="6">Acetate kinase</fullName>
        <ecNumber evidence="6">2.7.2.1</ecNumber>
    </recommendedName>
    <alternativeName>
        <fullName evidence="6">Acetokinase</fullName>
    </alternativeName>
</protein>
<feature type="binding site" evidence="6">
    <location>
        <position position="16"/>
    </location>
    <ligand>
        <name>ATP</name>
        <dbReference type="ChEBI" id="CHEBI:30616"/>
    </ligand>
</feature>
<dbReference type="InterPro" id="IPR023865">
    <property type="entry name" value="Aliphatic_acid_kinase_CS"/>
</dbReference>
<keyword evidence="6" id="KW-0479">Metal-binding</keyword>
<feature type="binding site" evidence="6">
    <location>
        <begin position="281"/>
        <end position="283"/>
    </location>
    <ligand>
        <name>ATP</name>
        <dbReference type="ChEBI" id="CHEBI:30616"/>
    </ligand>
</feature>
<dbReference type="HAMAP" id="MF_00020">
    <property type="entry name" value="Acetate_kinase"/>
    <property type="match status" value="1"/>
</dbReference>
<dbReference type="GO" id="GO:0008776">
    <property type="term" value="F:acetate kinase activity"/>
    <property type="evidence" value="ECO:0007669"/>
    <property type="project" value="UniProtKB-UniRule"/>
</dbReference>
<dbReference type="PANTHER" id="PTHR21060:SF15">
    <property type="entry name" value="ACETATE KINASE-RELATED"/>
    <property type="match status" value="1"/>
</dbReference>
<dbReference type="PIRSF" id="PIRSF000722">
    <property type="entry name" value="Acetate_prop_kin"/>
    <property type="match status" value="1"/>
</dbReference>
<dbReference type="GO" id="GO:0006085">
    <property type="term" value="P:acetyl-CoA biosynthetic process"/>
    <property type="evidence" value="ECO:0007669"/>
    <property type="project" value="UniProtKB-UniRule"/>
</dbReference>
<feature type="binding site" evidence="6">
    <location>
        <position position="9"/>
    </location>
    <ligand>
        <name>Mg(2+)</name>
        <dbReference type="ChEBI" id="CHEBI:18420"/>
    </ligand>
</feature>
<comment type="function">
    <text evidence="6">Catalyzes the formation of acetyl phosphate from acetate and ATP. Can also catalyze the reverse reaction.</text>
</comment>
<keyword evidence="2 6" id="KW-0808">Transferase</keyword>
<dbReference type="PROSITE" id="PS01075">
    <property type="entry name" value="ACETATE_KINASE_1"/>
    <property type="match status" value="1"/>
</dbReference>
<evidence type="ECO:0000313" key="8">
    <source>
        <dbReference type="EMBL" id="VEU75466.1"/>
    </source>
</evidence>
<dbReference type="InterPro" id="IPR000890">
    <property type="entry name" value="Aliphatic_acid_kin_short-chain"/>
</dbReference>
<evidence type="ECO:0000256" key="4">
    <source>
        <dbReference type="ARBA" id="ARBA00022777"/>
    </source>
</evidence>
<comment type="subcellular location">
    <subcellularLocation>
        <location evidence="6">Cytoplasm</location>
    </subcellularLocation>
</comment>
<comment type="cofactor">
    <cofactor evidence="6">
        <name>Mg(2+)</name>
        <dbReference type="ChEBI" id="CHEBI:18420"/>
    </cofactor>
    <cofactor evidence="6">
        <name>Mn(2+)</name>
        <dbReference type="ChEBI" id="CHEBI:29035"/>
    </cofactor>
    <text evidence="6">Mg(2+). Can also accept Mn(2+).</text>
</comment>
<dbReference type="Pfam" id="PF00871">
    <property type="entry name" value="Acetate_kinase"/>
    <property type="match status" value="1"/>
</dbReference>
<evidence type="ECO:0000256" key="7">
    <source>
        <dbReference type="RuleBase" id="RU003835"/>
    </source>
</evidence>
<comment type="subunit">
    <text evidence="6">Homodimer.</text>
</comment>
<name>A0A449B4G7_9BACT</name>
<feature type="active site" description="Proton donor/acceptor" evidence="6">
    <location>
        <position position="148"/>
    </location>
</feature>
<dbReference type="PRINTS" id="PR00471">
    <property type="entry name" value="ACETATEKNASE"/>
</dbReference>
<dbReference type="EMBL" id="LR215037">
    <property type="protein sequence ID" value="VEU75466.1"/>
    <property type="molecule type" value="Genomic_DNA"/>
</dbReference>
<dbReference type="GO" id="GO:0000287">
    <property type="term" value="F:magnesium ion binding"/>
    <property type="evidence" value="ECO:0007669"/>
    <property type="project" value="UniProtKB-UniRule"/>
</dbReference>
<evidence type="ECO:0000313" key="9">
    <source>
        <dbReference type="Proteomes" id="UP000290243"/>
    </source>
</evidence>
<evidence type="ECO:0000256" key="5">
    <source>
        <dbReference type="ARBA" id="ARBA00022840"/>
    </source>
</evidence>
<evidence type="ECO:0000256" key="2">
    <source>
        <dbReference type="ARBA" id="ARBA00022679"/>
    </source>
</evidence>
<evidence type="ECO:0000256" key="6">
    <source>
        <dbReference type="HAMAP-Rule" id="MF_00020"/>
    </source>
</evidence>
<feature type="binding site" evidence="6">
    <location>
        <position position="383"/>
    </location>
    <ligand>
        <name>Mg(2+)</name>
        <dbReference type="ChEBI" id="CHEBI:18420"/>
    </ligand>
</feature>